<comment type="caution">
    <text evidence="5">The sequence shown here is derived from an EMBL/GenBank/DDBJ whole genome shotgun (WGS) entry which is preliminary data.</text>
</comment>
<keyword evidence="3" id="KW-0472">Membrane</keyword>
<dbReference type="AlphaFoldDB" id="A0A1T3NUY6"/>
<feature type="transmembrane region" description="Helical" evidence="3">
    <location>
        <begin position="296"/>
        <end position="313"/>
    </location>
</feature>
<keyword evidence="3" id="KW-1133">Transmembrane helix</keyword>
<keyword evidence="4" id="KW-0732">Signal</keyword>
<protein>
    <recommendedName>
        <fullName evidence="7">Sortase</fullName>
    </recommendedName>
</protein>
<keyword evidence="1" id="KW-0378">Hydrolase</keyword>
<evidence type="ECO:0008006" key="7">
    <source>
        <dbReference type="Google" id="ProtNLM"/>
    </source>
</evidence>
<gene>
    <name evidence="5" type="ORF">B4N89_06580</name>
</gene>
<keyword evidence="3" id="KW-0812">Transmembrane</keyword>
<dbReference type="STRING" id="159449.B4N89_06580"/>
<feature type="transmembrane region" description="Helical" evidence="3">
    <location>
        <begin position="270"/>
        <end position="289"/>
    </location>
</feature>
<proteinExistence type="predicted"/>
<dbReference type="InterPro" id="IPR023365">
    <property type="entry name" value="Sortase_dom-sf"/>
</dbReference>
<evidence type="ECO:0000313" key="6">
    <source>
        <dbReference type="Proteomes" id="UP000190037"/>
    </source>
</evidence>
<dbReference type="Pfam" id="PF04203">
    <property type="entry name" value="Sortase"/>
    <property type="match status" value="1"/>
</dbReference>
<dbReference type="Gene3D" id="2.40.260.10">
    <property type="entry name" value="Sortase"/>
    <property type="match status" value="1"/>
</dbReference>
<dbReference type="InterPro" id="IPR005754">
    <property type="entry name" value="Sortase"/>
</dbReference>
<dbReference type="GO" id="GO:0016787">
    <property type="term" value="F:hydrolase activity"/>
    <property type="evidence" value="ECO:0007669"/>
    <property type="project" value="UniProtKB-KW"/>
</dbReference>
<reference evidence="5 6" key="1">
    <citation type="submission" date="2017-03" db="EMBL/GenBank/DDBJ databases">
        <title>Draft genome sequence of Streptomyces scabrisporus NF3, endophyte isolated from Amphipterygium adstringens.</title>
        <authorList>
            <person name="Vazquez M."/>
            <person name="Ceapa C.D."/>
            <person name="Rodriguez Luna D."/>
            <person name="Sanchez Esquivel S."/>
        </authorList>
    </citation>
    <scope>NUCLEOTIDE SEQUENCE [LARGE SCALE GENOMIC DNA]</scope>
    <source>
        <strain evidence="5 6">NF3</strain>
    </source>
</reference>
<evidence type="ECO:0000256" key="3">
    <source>
        <dbReference type="SAM" id="Phobius"/>
    </source>
</evidence>
<feature type="signal peptide" evidence="4">
    <location>
        <begin position="1"/>
        <end position="27"/>
    </location>
</feature>
<feature type="transmembrane region" description="Helical" evidence="3">
    <location>
        <begin position="56"/>
        <end position="77"/>
    </location>
</feature>
<name>A0A1T3NUY6_9ACTN</name>
<evidence type="ECO:0000256" key="4">
    <source>
        <dbReference type="SAM" id="SignalP"/>
    </source>
</evidence>
<keyword evidence="6" id="KW-1185">Reference proteome</keyword>
<accession>A0A1T3NUY6</accession>
<dbReference type="SUPFAM" id="SSF63817">
    <property type="entry name" value="Sortase"/>
    <property type="match status" value="1"/>
</dbReference>
<dbReference type="OrthoDB" id="5242879at2"/>
<dbReference type="RefSeq" id="WP_078974921.1">
    <property type="nucleotide sequence ID" value="NZ_MWQN01000001.1"/>
</dbReference>
<evidence type="ECO:0000313" key="5">
    <source>
        <dbReference type="EMBL" id="OPC80667.1"/>
    </source>
</evidence>
<sequence length="324" mass="33702">MTADTVSKVPATAPATALATAPAPATATAPAGAGAGGQAPATAGGARASRTDPYTVAGAAVALLALLIAGFVGYVYVVSDIQQARDQSILADRLSDELYRDVAPLGGTIAKGKPVAMLRIPAIGLRQVVVEGTTADSLAKGPGHLRTSGLPGQGGHSVIMGRAYSFGGPFHDLDHLRVGQRIEATTQQGDFTYKVIERRHIANGKDDVLAPGRENRLVLITADSWIRPGGRTVVVAELQGAPKAQEGRRPQGLRADEKGTGGYADAGVRLLLWAQAFTIVVAVLVWALRRHPDRRVTLLLGTPVVLAVVWALYESAARVLPATL</sequence>
<dbReference type="NCBIfam" id="TIGR01076">
    <property type="entry name" value="sortase_fam"/>
    <property type="match status" value="1"/>
</dbReference>
<evidence type="ECO:0000256" key="1">
    <source>
        <dbReference type="ARBA" id="ARBA00022801"/>
    </source>
</evidence>
<feature type="region of interest" description="Disordered" evidence="2">
    <location>
        <begin position="29"/>
        <end position="48"/>
    </location>
</feature>
<organism evidence="5 6">
    <name type="scientific">Embleya scabrispora</name>
    <dbReference type="NCBI Taxonomy" id="159449"/>
    <lineage>
        <taxon>Bacteria</taxon>
        <taxon>Bacillati</taxon>
        <taxon>Actinomycetota</taxon>
        <taxon>Actinomycetes</taxon>
        <taxon>Kitasatosporales</taxon>
        <taxon>Streptomycetaceae</taxon>
        <taxon>Embleya</taxon>
    </lineage>
</organism>
<dbReference type="Proteomes" id="UP000190037">
    <property type="component" value="Unassembled WGS sequence"/>
</dbReference>
<dbReference type="EMBL" id="MWQN01000001">
    <property type="protein sequence ID" value="OPC80667.1"/>
    <property type="molecule type" value="Genomic_DNA"/>
</dbReference>
<evidence type="ECO:0000256" key="2">
    <source>
        <dbReference type="SAM" id="MobiDB-lite"/>
    </source>
</evidence>
<feature type="chain" id="PRO_5012459253" description="Sortase" evidence="4">
    <location>
        <begin position="28"/>
        <end position="324"/>
    </location>
</feature>